<evidence type="ECO:0000313" key="2">
    <source>
        <dbReference type="EMBL" id="MDR6301927.1"/>
    </source>
</evidence>
<gene>
    <name evidence="2" type="ORF">GGR31_002602</name>
</gene>
<comment type="caution">
    <text evidence="2">The sequence shown here is derived from an EMBL/GenBank/DDBJ whole genome shotgun (WGS) entry which is preliminary data.</text>
</comment>
<sequence length="66" mass="7206">MKNLKIIQYIIAVVILLFTIHIEAQNLPSFMDDVDDETPAAPIDGFIGVALAAGVYMGVKKMKGKK</sequence>
<keyword evidence="1" id="KW-0472">Membrane</keyword>
<proteinExistence type="predicted"/>
<keyword evidence="3" id="KW-1185">Reference proteome</keyword>
<dbReference type="RefSeq" id="WP_309729877.1">
    <property type="nucleotide sequence ID" value="NZ_JAVDQA010000009.1"/>
</dbReference>
<evidence type="ECO:0000256" key="1">
    <source>
        <dbReference type="SAM" id="Phobius"/>
    </source>
</evidence>
<accession>A0ABU1K8I1</accession>
<name>A0ABU1K8I1_9FLAO</name>
<evidence type="ECO:0000313" key="3">
    <source>
        <dbReference type="Proteomes" id="UP001257659"/>
    </source>
</evidence>
<reference evidence="2 3" key="1">
    <citation type="submission" date="2023-07" db="EMBL/GenBank/DDBJ databases">
        <title>Genomic Encyclopedia of Type Strains, Phase IV (KMG-IV): sequencing the most valuable type-strain genomes for metagenomic binning, comparative biology and taxonomic classification.</title>
        <authorList>
            <person name="Goeker M."/>
        </authorList>
    </citation>
    <scope>NUCLEOTIDE SEQUENCE [LARGE SCALE GENOMIC DNA]</scope>
    <source>
        <strain evidence="2 3">DSM 102814</strain>
    </source>
</reference>
<keyword evidence="1" id="KW-1133">Transmembrane helix</keyword>
<dbReference type="EMBL" id="JAVDQA010000009">
    <property type="protein sequence ID" value="MDR6301927.1"/>
    <property type="molecule type" value="Genomic_DNA"/>
</dbReference>
<protein>
    <submittedName>
        <fullName evidence="2">Uncharacterized protein</fullName>
    </submittedName>
</protein>
<organism evidence="2 3">
    <name type="scientific">Mesonia maritima</name>
    <dbReference type="NCBI Taxonomy" id="1793873"/>
    <lineage>
        <taxon>Bacteria</taxon>
        <taxon>Pseudomonadati</taxon>
        <taxon>Bacteroidota</taxon>
        <taxon>Flavobacteriia</taxon>
        <taxon>Flavobacteriales</taxon>
        <taxon>Flavobacteriaceae</taxon>
        <taxon>Mesonia</taxon>
    </lineage>
</organism>
<dbReference type="Proteomes" id="UP001257659">
    <property type="component" value="Unassembled WGS sequence"/>
</dbReference>
<keyword evidence="1" id="KW-0812">Transmembrane</keyword>
<feature type="transmembrane region" description="Helical" evidence="1">
    <location>
        <begin position="40"/>
        <end position="59"/>
    </location>
</feature>